<reference evidence="3" key="1">
    <citation type="submission" date="2023-07" db="EMBL/GenBank/DDBJ databases">
        <authorList>
            <consortium name="CYATHOMIX"/>
        </authorList>
    </citation>
    <scope>NUCLEOTIDE SEQUENCE</scope>
    <source>
        <strain evidence="3">N/A</strain>
    </source>
</reference>
<dbReference type="InterPro" id="IPR014752">
    <property type="entry name" value="Arrestin-like_C"/>
</dbReference>
<dbReference type="GO" id="GO:0015031">
    <property type="term" value="P:protein transport"/>
    <property type="evidence" value="ECO:0007669"/>
    <property type="project" value="TreeGrafter"/>
</dbReference>
<evidence type="ECO:0000256" key="1">
    <source>
        <dbReference type="ARBA" id="ARBA00005298"/>
    </source>
</evidence>
<evidence type="ECO:0000313" key="3">
    <source>
        <dbReference type="EMBL" id="CAJ0609362.1"/>
    </source>
</evidence>
<dbReference type="SUPFAM" id="SSF81296">
    <property type="entry name" value="E set domains"/>
    <property type="match status" value="2"/>
</dbReference>
<name>A0AA36HES4_CYLNA</name>
<dbReference type="Pfam" id="PF00339">
    <property type="entry name" value="Arrestin_N"/>
    <property type="match status" value="1"/>
</dbReference>
<evidence type="ECO:0000259" key="2">
    <source>
        <dbReference type="SMART" id="SM01017"/>
    </source>
</evidence>
<dbReference type="SMART" id="SM01017">
    <property type="entry name" value="Arrestin_C"/>
    <property type="match status" value="1"/>
</dbReference>
<dbReference type="AlphaFoldDB" id="A0AA36HES4"/>
<accession>A0AA36HES4</accession>
<dbReference type="InterPro" id="IPR050357">
    <property type="entry name" value="Arrestin_domain-protein"/>
</dbReference>
<dbReference type="GO" id="GO:0005737">
    <property type="term" value="C:cytoplasm"/>
    <property type="evidence" value="ECO:0007669"/>
    <property type="project" value="TreeGrafter"/>
</dbReference>
<dbReference type="EMBL" id="CATQJL010000326">
    <property type="protein sequence ID" value="CAJ0609362.1"/>
    <property type="molecule type" value="Genomic_DNA"/>
</dbReference>
<dbReference type="PANTHER" id="PTHR11188">
    <property type="entry name" value="ARRESTIN DOMAIN CONTAINING PROTEIN"/>
    <property type="match status" value="1"/>
</dbReference>
<dbReference type="InterPro" id="IPR011022">
    <property type="entry name" value="Arrestin_C-like"/>
</dbReference>
<feature type="domain" description="Arrestin C-terminal-like" evidence="2">
    <location>
        <begin position="178"/>
        <end position="356"/>
    </location>
</feature>
<proteinExistence type="inferred from homology"/>
<dbReference type="Pfam" id="PF02752">
    <property type="entry name" value="Arrestin_C"/>
    <property type="match status" value="1"/>
</dbReference>
<comment type="similarity">
    <text evidence="1">Belongs to the arrestin family.</text>
</comment>
<protein>
    <recommendedName>
        <fullName evidence="2">Arrestin C-terminal-like domain-containing protein</fullName>
    </recommendedName>
</protein>
<dbReference type="Gene3D" id="2.60.40.640">
    <property type="match status" value="2"/>
</dbReference>
<dbReference type="Proteomes" id="UP001176961">
    <property type="component" value="Unassembled WGS sequence"/>
</dbReference>
<evidence type="ECO:0000313" key="4">
    <source>
        <dbReference type="Proteomes" id="UP001176961"/>
    </source>
</evidence>
<dbReference type="InterPro" id="IPR014756">
    <property type="entry name" value="Ig_E-set"/>
</dbReference>
<gene>
    <name evidence="3" type="ORF">CYNAS_LOCUS21345</name>
</gene>
<dbReference type="PANTHER" id="PTHR11188:SF83">
    <property type="entry name" value="ARRESTIN C-TERMINAL-LIKE DOMAIN-CONTAINING PROTEIN"/>
    <property type="match status" value="1"/>
</dbReference>
<sequence length="512" mass="57353">MLNATSANSKDNLTVFFIDLVRKEYCYTPGEKIQGRVLLKLSEGSLDITSLKITLMGLGRVNIKGKKDESLQKSIVYMKKEWSIITSPTTLYEHEKQYDFEDALPDNLPSSFYSTKGHVQYSIIAVLEYKNSDGEPSLLKAVRGITVIEDVDLNKLSKTFFEPISEFEQRKFGWFSCFGGQIRLTVNIDRTAFVCGEGMTVVGRIENKSEKHVEKVSATFLRIVRFGVDIEESSETTLIDTQEMQEDILAMSVEQGAIIKIDKKIHIPPVVPSTPTPSSQHPDLHRGDGGRFNLRRKSHIFAARLSISSQRSRTSLSSPLIQRLMLISYKYCIRVKCGGVDIITINVPVIIGSRPLADTLNKDLSVPRDTNCTAVYKLCKHDRAIPLLDSKERTLCNKAQLQHFNKYPVFSELSTSSKQSRKLGVIAKAIRTENKVMNTMMQTSAASCSHAVTDCDSSDFIDTDRESTSAKLTEEASTFTKLDPLFPQAFRRTPQSSVDSPLPKVLNVKDLV</sequence>
<comment type="caution">
    <text evidence="3">The sequence shown here is derived from an EMBL/GenBank/DDBJ whole genome shotgun (WGS) entry which is preliminary data.</text>
</comment>
<organism evidence="3 4">
    <name type="scientific">Cylicocyclus nassatus</name>
    <name type="common">Nematode worm</name>
    <dbReference type="NCBI Taxonomy" id="53992"/>
    <lineage>
        <taxon>Eukaryota</taxon>
        <taxon>Metazoa</taxon>
        <taxon>Ecdysozoa</taxon>
        <taxon>Nematoda</taxon>
        <taxon>Chromadorea</taxon>
        <taxon>Rhabditida</taxon>
        <taxon>Rhabditina</taxon>
        <taxon>Rhabditomorpha</taxon>
        <taxon>Strongyloidea</taxon>
        <taxon>Strongylidae</taxon>
        <taxon>Cylicocyclus</taxon>
    </lineage>
</organism>
<keyword evidence="4" id="KW-1185">Reference proteome</keyword>
<dbReference type="InterPro" id="IPR011021">
    <property type="entry name" value="Arrestin-like_N"/>
</dbReference>